<dbReference type="EMBL" id="MKVH01000024">
    <property type="protein sequence ID" value="OJX57217.1"/>
    <property type="molecule type" value="Genomic_DNA"/>
</dbReference>
<keyword evidence="1" id="KW-1133">Transmembrane helix</keyword>
<dbReference type="InterPro" id="IPR011624">
    <property type="entry name" value="Metal-dep_PHydrolase_7TM_extra"/>
</dbReference>
<feature type="transmembrane region" description="Helical" evidence="1">
    <location>
        <begin position="338"/>
        <end position="356"/>
    </location>
</feature>
<feature type="transmembrane region" description="Helical" evidence="1">
    <location>
        <begin position="30"/>
        <end position="47"/>
    </location>
</feature>
<dbReference type="STRING" id="1895771.BGO89_12030"/>
<dbReference type="Gene3D" id="1.10.3210.10">
    <property type="entry name" value="Hypothetical protein af1432"/>
    <property type="match status" value="1"/>
</dbReference>
<feature type="domain" description="HD/PDEase" evidence="2">
    <location>
        <begin position="514"/>
        <end position="673"/>
    </location>
</feature>
<dbReference type="Proteomes" id="UP000184233">
    <property type="component" value="Unassembled WGS sequence"/>
</dbReference>
<feature type="transmembrane region" description="Helical" evidence="1">
    <location>
        <begin position="431"/>
        <end position="452"/>
    </location>
</feature>
<keyword evidence="1" id="KW-0472">Membrane</keyword>
<evidence type="ECO:0000259" key="2">
    <source>
        <dbReference type="SMART" id="SM00471"/>
    </source>
</evidence>
<evidence type="ECO:0000313" key="4">
    <source>
        <dbReference type="Proteomes" id="UP000184233"/>
    </source>
</evidence>
<dbReference type="Pfam" id="PF01966">
    <property type="entry name" value="HD"/>
    <property type="match status" value="1"/>
</dbReference>
<dbReference type="Pfam" id="PF07697">
    <property type="entry name" value="7TMR-HDED"/>
    <property type="match status" value="1"/>
</dbReference>
<dbReference type="PANTHER" id="PTHR36442">
    <property type="entry name" value="CYCLIC-DI-AMP PHOSPHODIESTERASE PGPH"/>
    <property type="match status" value="1"/>
</dbReference>
<dbReference type="Pfam" id="PF07698">
    <property type="entry name" value="7TM-7TMR_HD"/>
    <property type="match status" value="1"/>
</dbReference>
<comment type="caution">
    <text evidence="3">The sequence shown here is derived from an EMBL/GenBank/DDBJ whole genome shotgun (WGS) entry which is preliminary data.</text>
</comment>
<sequence>MARTKPTLFEQIKDEVREERPRRSWTTSPVVRVFIIVITITAVAMFFPGRSGDTQRTVFDGSLLGTVWTEETIVADYPYPVLKPDDVLETQQAAARKEAPFVFVPDGNATETATAQLRYISRGISDGIDSNSRLGSSLRDRIQYLSTPSRRQLGAILDNRGQAIIGAVYSTGYIDIDDSTISGDVLTVRPTPSTERIVPISSIVDSAGCALLIGDRLAALPDDLQALATDLLMAAMKPNLRYDAGLTERARDEAALAVPTTQEIVQKGDLVIRKGMRVDQRALARLVSYRDAEYARSNTRFSVLVIVGSLAHSAVIISILILYLYFMRRHSFNRNGQLASLCLLPVLTAGMGWLSVNLPTDLPLEYAIVIPAMSMLISVLYEARTAFVVTLVMAFTVSGVRGNDYPAAIVLLIAGMLAAYSVTRIQSRTQIFTSILSIFVGIVVTILAVDLERSTPGSLLLEKLILGTVNAVLSPLLTFAAIILLERVFNVATDLRLDEFDNLTHPLLQQLNERAPGTYQHTLAVARLSEAAASAIGANPLLAKVGALFHDIGKLEKSEYFVENQIDIDNKHDKLPPKKSAAIIRQHIQDGIELAKQYKVPERIWKFVPMHHGTILIKHFYAKALDESLLKESTVDEQDYRYPGPRPDSKETAIVMLADATEALSRLVTSGQREDLERAVDKIVMERFMDGQLDNTPLTMKDLQLIKESFVRNLIGSSHQRVRYKEVSNPQDNTAPSA</sequence>
<dbReference type="SUPFAM" id="SSF109604">
    <property type="entry name" value="HD-domain/PDEase-like"/>
    <property type="match status" value="1"/>
</dbReference>
<protein>
    <recommendedName>
        <fullName evidence="2">HD/PDEase domain-containing protein</fullName>
    </recommendedName>
</protein>
<feature type="transmembrane region" description="Helical" evidence="1">
    <location>
        <begin position="407"/>
        <end position="425"/>
    </location>
</feature>
<organism evidence="3 4">
    <name type="scientific">Candidatus Kapaibacterium thiocyanatum</name>
    <dbReference type="NCBI Taxonomy" id="1895771"/>
    <lineage>
        <taxon>Bacteria</taxon>
        <taxon>Pseudomonadati</taxon>
        <taxon>Candidatus Kapaibacteriota</taxon>
        <taxon>Candidatus Kapaibacteriia</taxon>
        <taxon>Candidatus Kapaibacteriales</taxon>
        <taxon>Candidatus Kapaibacteriaceae</taxon>
        <taxon>Candidatus Kapaibacterium</taxon>
    </lineage>
</organism>
<gene>
    <name evidence="3" type="ORF">BGO89_12030</name>
</gene>
<dbReference type="SMART" id="SM00471">
    <property type="entry name" value="HDc"/>
    <property type="match status" value="1"/>
</dbReference>
<name>A0A1M3KXU8_9BACT</name>
<dbReference type="InterPro" id="IPR003607">
    <property type="entry name" value="HD/PDEase_dom"/>
</dbReference>
<keyword evidence="1" id="KW-0812">Transmembrane</keyword>
<dbReference type="InterPro" id="IPR006675">
    <property type="entry name" value="HDIG_dom"/>
</dbReference>
<evidence type="ECO:0000256" key="1">
    <source>
        <dbReference type="SAM" id="Phobius"/>
    </source>
</evidence>
<feature type="transmembrane region" description="Helical" evidence="1">
    <location>
        <begin position="464"/>
        <end position="485"/>
    </location>
</feature>
<feature type="transmembrane region" description="Helical" evidence="1">
    <location>
        <begin position="301"/>
        <end position="326"/>
    </location>
</feature>
<dbReference type="InterPro" id="IPR006674">
    <property type="entry name" value="HD_domain"/>
</dbReference>
<dbReference type="InterPro" id="IPR052722">
    <property type="entry name" value="PgpH_phosphodiesterase"/>
</dbReference>
<dbReference type="InterPro" id="IPR011621">
    <property type="entry name" value="Metal-dep_PHydrolase_7TM_intra"/>
</dbReference>
<dbReference type="PANTHER" id="PTHR36442:SF1">
    <property type="entry name" value="CYCLIC-DI-AMP PHOSPHODIESTERASE PGPH"/>
    <property type="match status" value="1"/>
</dbReference>
<reference evidence="3 4" key="1">
    <citation type="submission" date="2016-09" db="EMBL/GenBank/DDBJ databases">
        <title>Genome-resolved meta-omics ties microbial dynamics to process performance in biotechnology for thiocyanate degradation.</title>
        <authorList>
            <person name="Kantor R.S."/>
            <person name="Huddy R.J."/>
            <person name="Iyer R."/>
            <person name="Thomas B.C."/>
            <person name="Brown C.T."/>
            <person name="Anantharaman K."/>
            <person name="Tringe S."/>
            <person name="Hettich R.L."/>
            <person name="Harrison S.T."/>
            <person name="Banfield J.F."/>
        </authorList>
    </citation>
    <scope>NUCLEOTIDE SEQUENCE [LARGE SCALE GENOMIC DNA]</scope>
    <source>
        <strain evidence="3">59-99</strain>
    </source>
</reference>
<dbReference type="AlphaFoldDB" id="A0A1M3KXU8"/>
<proteinExistence type="predicted"/>
<evidence type="ECO:0000313" key="3">
    <source>
        <dbReference type="EMBL" id="OJX57217.1"/>
    </source>
</evidence>
<dbReference type="CDD" id="cd00077">
    <property type="entry name" value="HDc"/>
    <property type="match status" value="1"/>
</dbReference>
<accession>A0A1M3KXU8</accession>
<dbReference type="NCBIfam" id="TIGR00277">
    <property type="entry name" value="HDIG"/>
    <property type="match status" value="1"/>
</dbReference>